<evidence type="ECO:0000313" key="5">
    <source>
        <dbReference type="EMBL" id="ABW27020.1"/>
    </source>
</evidence>
<dbReference type="Gene3D" id="3.40.50.1000">
    <property type="entry name" value="HAD superfamily/HAD-like"/>
    <property type="match status" value="1"/>
</dbReference>
<keyword evidence="3 5" id="KW-0378">Hydrolase</keyword>
<protein>
    <submittedName>
        <fullName evidence="5">HAD-superfamily hydrolase, subfamily IA, variant 1, putative</fullName>
    </submittedName>
</protein>
<dbReference type="GO" id="GO:0044281">
    <property type="term" value="P:small molecule metabolic process"/>
    <property type="evidence" value="ECO:0007669"/>
    <property type="project" value="UniProtKB-ARBA"/>
</dbReference>
<dbReference type="Pfam" id="PF00702">
    <property type="entry name" value="Hydrolase"/>
    <property type="match status" value="1"/>
</dbReference>
<accession>B0CFK1</accession>
<dbReference type="InterPro" id="IPR051400">
    <property type="entry name" value="HAD-like_hydrolase"/>
</dbReference>
<dbReference type="SFLD" id="SFLDS00003">
    <property type="entry name" value="Haloacid_Dehalogenase"/>
    <property type="match status" value="1"/>
</dbReference>
<evidence type="ECO:0000256" key="4">
    <source>
        <dbReference type="ARBA" id="ARBA00022842"/>
    </source>
</evidence>
<dbReference type="EMBL" id="CP000828">
    <property type="protein sequence ID" value="ABW27020.1"/>
    <property type="molecule type" value="Genomic_DNA"/>
</dbReference>
<dbReference type="SFLD" id="SFLDG01129">
    <property type="entry name" value="C1.5:_HAD__Beta-PGM__Phosphata"/>
    <property type="match status" value="1"/>
</dbReference>
<proteinExistence type="predicted"/>
<sequence length="235" mass="26441">MAAHDLDKIKVISFDGDMTLWDFEKVMRHSLALTLQELKRHVPDRASAQLTIDKMIDIRKTVAAELKGTTVNLEQIRLKAFQRTLEFIHWDDPALAAALNQLYLKHRFEAIELYSDVIPCLDVLKDRFAIGLISNGNSYPERCGLSGYFDFVIFSQDIGVEKPQAEIFLSACAQAGCAPEQLMHIGDSLDSDVVGANGVGAISVWLNRNDEENTSHAIPTYEIRSLLEMTQIFER</sequence>
<gene>
    <name evidence="5" type="ordered locus">AM1_2005</name>
</gene>
<evidence type="ECO:0000313" key="6">
    <source>
        <dbReference type="Proteomes" id="UP000000268"/>
    </source>
</evidence>
<comment type="cofactor">
    <cofactor evidence="1">
        <name>Mg(2+)</name>
        <dbReference type="ChEBI" id="CHEBI:18420"/>
    </cofactor>
</comment>
<dbReference type="KEGG" id="amr:AM1_2005"/>
<dbReference type="eggNOG" id="COG1011">
    <property type="taxonomic scope" value="Bacteria"/>
</dbReference>
<evidence type="ECO:0000256" key="1">
    <source>
        <dbReference type="ARBA" id="ARBA00001946"/>
    </source>
</evidence>
<dbReference type="GO" id="GO:0046872">
    <property type="term" value="F:metal ion binding"/>
    <property type="evidence" value="ECO:0007669"/>
    <property type="project" value="UniProtKB-KW"/>
</dbReference>
<evidence type="ECO:0000256" key="2">
    <source>
        <dbReference type="ARBA" id="ARBA00022723"/>
    </source>
</evidence>
<dbReference type="NCBIfam" id="TIGR01509">
    <property type="entry name" value="HAD-SF-IA-v3"/>
    <property type="match status" value="1"/>
</dbReference>
<dbReference type="GO" id="GO:0016791">
    <property type="term" value="F:phosphatase activity"/>
    <property type="evidence" value="ECO:0007669"/>
    <property type="project" value="TreeGrafter"/>
</dbReference>
<dbReference type="PRINTS" id="PR00413">
    <property type="entry name" value="HADHALOGNASE"/>
</dbReference>
<dbReference type="Gene3D" id="1.20.120.1600">
    <property type="match status" value="1"/>
</dbReference>
<dbReference type="OrthoDB" id="9809962at2"/>
<keyword evidence="2" id="KW-0479">Metal-binding</keyword>
<dbReference type="Proteomes" id="UP000000268">
    <property type="component" value="Chromosome"/>
</dbReference>
<dbReference type="HOGENOM" id="CLU_045011_8_2_3"/>
<dbReference type="PANTHER" id="PTHR46470:SF2">
    <property type="entry name" value="GLYCERALDEHYDE 3-PHOSPHATE PHOSPHATASE"/>
    <property type="match status" value="1"/>
</dbReference>
<reference evidence="5 6" key="1">
    <citation type="journal article" date="2008" name="Proc. Natl. Acad. Sci. U.S.A.">
        <title>Niche adaptation and genome expansion in the chlorophyll d-producing cyanobacterium Acaryochloris marina.</title>
        <authorList>
            <person name="Swingley W.D."/>
            <person name="Chen M."/>
            <person name="Cheung P.C."/>
            <person name="Conrad A.L."/>
            <person name="Dejesa L.C."/>
            <person name="Hao J."/>
            <person name="Honchak B.M."/>
            <person name="Karbach L.E."/>
            <person name="Kurdoglu A."/>
            <person name="Lahiri S."/>
            <person name="Mastrian S.D."/>
            <person name="Miyashita H."/>
            <person name="Page L."/>
            <person name="Ramakrishna P."/>
            <person name="Satoh S."/>
            <person name="Sattley W.M."/>
            <person name="Shimada Y."/>
            <person name="Taylor H.L."/>
            <person name="Tomo T."/>
            <person name="Tsuchiya T."/>
            <person name="Wang Z.T."/>
            <person name="Raymond J."/>
            <person name="Mimuro M."/>
            <person name="Blankenship R.E."/>
            <person name="Touchman J.W."/>
        </authorList>
    </citation>
    <scope>NUCLEOTIDE SEQUENCE [LARGE SCALE GENOMIC DNA]</scope>
    <source>
        <strain evidence="6">MBIC 11017</strain>
    </source>
</reference>
<dbReference type="AlphaFoldDB" id="B0CFK1"/>
<dbReference type="InterPro" id="IPR006439">
    <property type="entry name" value="HAD-SF_hydro_IA"/>
</dbReference>
<keyword evidence="6" id="KW-1185">Reference proteome</keyword>
<dbReference type="PANTHER" id="PTHR46470">
    <property type="entry name" value="N-ACYLNEURAMINATE-9-PHOSPHATASE"/>
    <property type="match status" value="1"/>
</dbReference>
<name>B0CFK1_ACAM1</name>
<organism evidence="5 6">
    <name type="scientific">Acaryochloris marina (strain MBIC 11017)</name>
    <dbReference type="NCBI Taxonomy" id="329726"/>
    <lineage>
        <taxon>Bacteria</taxon>
        <taxon>Bacillati</taxon>
        <taxon>Cyanobacteriota</taxon>
        <taxon>Cyanophyceae</taxon>
        <taxon>Acaryochloridales</taxon>
        <taxon>Acaryochloridaceae</taxon>
        <taxon>Acaryochloris</taxon>
    </lineage>
</organism>
<keyword evidence="4" id="KW-0460">Magnesium</keyword>
<evidence type="ECO:0000256" key="3">
    <source>
        <dbReference type="ARBA" id="ARBA00022801"/>
    </source>
</evidence>
<dbReference type="SUPFAM" id="SSF56784">
    <property type="entry name" value="HAD-like"/>
    <property type="match status" value="1"/>
</dbReference>
<dbReference type="InterPro" id="IPR036412">
    <property type="entry name" value="HAD-like_sf"/>
</dbReference>
<dbReference type="InterPro" id="IPR023214">
    <property type="entry name" value="HAD_sf"/>
</dbReference>
<dbReference type="NCBIfam" id="TIGR01549">
    <property type="entry name" value="HAD-SF-IA-v1"/>
    <property type="match status" value="1"/>
</dbReference>
<dbReference type="RefSeq" id="WP_012162516.1">
    <property type="nucleotide sequence ID" value="NC_009925.1"/>
</dbReference>
<dbReference type="STRING" id="329726.AM1_2005"/>